<dbReference type="Proteomes" id="UP000660680">
    <property type="component" value="Unassembled WGS sequence"/>
</dbReference>
<evidence type="ECO:0000313" key="2">
    <source>
        <dbReference type="EMBL" id="GGS53020.1"/>
    </source>
</evidence>
<keyword evidence="3" id="KW-1185">Reference proteome</keyword>
<name>A0A918GQK4_9PSEU</name>
<dbReference type="AlphaFoldDB" id="A0A918GQK4"/>
<evidence type="ECO:0000313" key="3">
    <source>
        <dbReference type="Proteomes" id="UP000660680"/>
    </source>
</evidence>
<protein>
    <submittedName>
        <fullName evidence="2">Uncharacterized protein</fullName>
    </submittedName>
</protein>
<comment type="caution">
    <text evidence="2">The sequence shown here is derived from an EMBL/GenBank/DDBJ whole genome shotgun (WGS) entry which is preliminary data.</text>
</comment>
<accession>A0A918GQK4</accession>
<feature type="compositionally biased region" description="Low complexity" evidence="1">
    <location>
        <begin position="34"/>
        <end position="49"/>
    </location>
</feature>
<organism evidence="2 3">
    <name type="scientific">Actinokineospora fastidiosa</name>
    <dbReference type="NCBI Taxonomy" id="1816"/>
    <lineage>
        <taxon>Bacteria</taxon>
        <taxon>Bacillati</taxon>
        <taxon>Actinomycetota</taxon>
        <taxon>Actinomycetes</taxon>
        <taxon>Pseudonocardiales</taxon>
        <taxon>Pseudonocardiaceae</taxon>
        <taxon>Actinokineospora</taxon>
    </lineage>
</organism>
<feature type="region of interest" description="Disordered" evidence="1">
    <location>
        <begin position="1"/>
        <end position="67"/>
    </location>
</feature>
<evidence type="ECO:0000256" key="1">
    <source>
        <dbReference type="SAM" id="MobiDB-lite"/>
    </source>
</evidence>
<feature type="compositionally biased region" description="Polar residues" evidence="1">
    <location>
        <begin position="1"/>
        <end position="15"/>
    </location>
</feature>
<dbReference type="EMBL" id="BMRB01000006">
    <property type="protein sequence ID" value="GGS53020.1"/>
    <property type="molecule type" value="Genomic_DNA"/>
</dbReference>
<gene>
    <name evidence="2" type="ORF">GCM10010171_55300</name>
</gene>
<sequence length="82" mass="8890">MDNSTPVGDSRSWTKQVAEKTRKGYRTTTDGVTQQQPQPGAQKAGAPRPSALPPSPPSLGRHRRPTAWVDASIRLLTAAELR</sequence>
<reference evidence="2" key="2">
    <citation type="submission" date="2020-09" db="EMBL/GenBank/DDBJ databases">
        <authorList>
            <person name="Sun Q."/>
            <person name="Ohkuma M."/>
        </authorList>
    </citation>
    <scope>NUCLEOTIDE SEQUENCE</scope>
    <source>
        <strain evidence="2">JCM 3276</strain>
    </source>
</reference>
<proteinExistence type="predicted"/>
<reference evidence="2" key="1">
    <citation type="journal article" date="2014" name="Int. J. Syst. Evol. Microbiol.">
        <title>Complete genome sequence of Corynebacterium casei LMG S-19264T (=DSM 44701T), isolated from a smear-ripened cheese.</title>
        <authorList>
            <consortium name="US DOE Joint Genome Institute (JGI-PGF)"/>
            <person name="Walter F."/>
            <person name="Albersmeier A."/>
            <person name="Kalinowski J."/>
            <person name="Ruckert C."/>
        </authorList>
    </citation>
    <scope>NUCLEOTIDE SEQUENCE</scope>
    <source>
        <strain evidence="2">JCM 3276</strain>
    </source>
</reference>